<name>A0A1I0MSA8_9EURY</name>
<proteinExistence type="predicted"/>
<evidence type="ECO:0000313" key="1">
    <source>
        <dbReference type="EMBL" id="SEV91592.1"/>
    </source>
</evidence>
<dbReference type="Proteomes" id="UP000198518">
    <property type="component" value="Unassembled WGS sequence"/>
</dbReference>
<dbReference type="EMBL" id="FOJA01000001">
    <property type="protein sequence ID" value="SEV91592.1"/>
    <property type="molecule type" value="Genomic_DNA"/>
</dbReference>
<dbReference type="AlphaFoldDB" id="A0A1I0MSA8"/>
<evidence type="ECO:0000313" key="2">
    <source>
        <dbReference type="Proteomes" id="UP000198518"/>
    </source>
</evidence>
<dbReference type="OrthoDB" id="76247at2157"/>
<gene>
    <name evidence="1" type="ORF">SAMN04487945_0334</name>
</gene>
<accession>A0A1I0MSA8</accession>
<dbReference type="RefSeq" id="WP_089667435.1">
    <property type="nucleotide sequence ID" value="NZ_FOJA01000001.1"/>
</dbReference>
<reference evidence="1 2" key="1">
    <citation type="submission" date="2016-10" db="EMBL/GenBank/DDBJ databases">
        <authorList>
            <person name="de Groot N.N."/>
        </authorList>
    </citation>
    <scope>NUCLEOTIDE SEQUENCE [LARGE SCALE GENOMIC DNA]</scope>
    <source>
        <strain evidence="1 2">CGMCC 1.5337</strain>
    </source>
</reference>
<dbReference type="STRING" id="355548.SAMN04487945_0334"/>
<sequence length="462" mass="53095">MKAAPTAFEKFELEQSLFDLQVREVPVWERIRFEVFQEIRRQNGTGRAHTAVGNDWRDYARGTSLLLRNLVIKNPYFSEESDLLFVGHHRRKQLDDGYWWDIYCDPIHEAGSYDFTHFEKDHMLSHASPPRTANLRYLDLIEQVSNIQRVLKINSPVIPPKTKDTLERARKALLSRFDADIDLVAKVKKVLHERRAKLPLYKRLVKRVDPELVVVVVSYGRETLIEACKSQDVPVAELQHGVVSKHHFGYSFPGPRTKTTFPDYFLAFGDFWKQSVDFPVPESHVIPVGYPFLEQSIGKYSDAEATDKLIFISQGTVGRTLSKFAVELNQHPNADYDIIYKLHPGEYDRWRTEYPWLETTELEVVEDGKNLYRLFSEASAQIGVGSTAIYEGLAFDLQTFIYDCPDAEVMEPLVDENAATKISTTDELASSLGTASPQFDQSYYFESNSVEKACEVFDDLRK</sequence>
<evidence type="ECO:0008006" key="3">
    <source>
        <dbReference type="Google" id="ProtNLM"/>
    </source>
</evidence>
<keyword evidence="2" id="KW-1185">Reference proteome</keyword>
<dbReference type="SUPFAM" id="SSF53756">
    <property type="entry name" value="UDP-Glycosyltransferase/glycogen phosphorylase"/>
    <property type="match status" value="1"/>
</dbReference>
<organism evidence="1 2">
    <name type="scientific">Halobacterium jilantaiense</name>
    <dbReference type="NCBI Taxonomy" id="355548"/>
    <lineage>
        <taxon>Archaea</taxon>
        <taxon>Methanobacteriati</taxon>
        <taxon>Methanobacteriota</taxon>
        <taxon>Stenosarchaea group</taxon>
        <taxon>Halobacteria</taxon>
        <taxon>Halobacteriales</taxon>
        <taxon>Halobacteriaceae</taxon>
        <taxon>Halobacterium</taxon>
    </lineage>
</organism>
<protein>
    <recommendedName>
        <fullName evidence="3">CDP-Glycerol:Poly(Glycerophosphate) glycerophosphotransferase</fullName>
    </recommendedName>
</protein>